<dbReference type="GO" id="GO:0006412">
    <property type="term" value="P:translation"/>
    <property type="evidence" value="ECO:0007669"/>
    <property type="project" value="InterPro"/>
</dbReference>
<evidence type="ECO:0000256" key="6">
    <source>
        <dbReference type="ARBA" id="ARBA00037226"/>
    </source>
</evidence>
<dbReference type="EMBL" id="FN392319">
    <property type="protein sequence ID" value="CAY67460.1"/>
    <property type="molecule type" value="Genomic_DNA"/>
</dbReference>
<dbReference type="AlphaFoldDB" id="C4QW37"/>
<evidence type="ECO:0000256" key="2">
    <source>
        <dbReference type="ARBA" id="ARBA00007151"/>
    </source>
</evidence>
<dbReference type="Gene3D" id="1.10.455.10">
    <property type="entry name" value="Ribosomal protein S7 domain"/>
    <property type="match status" value="1"/>
</dbReference>
<dbReference type="eggNOG" id="KOG3291">
    <property type="taxonomic scope" value="Eukaryota"/>
</dbReference>
<protein>
    <recommendedName>
        <fullName evidence="7">Small ribosomal subunit protein uS7m</fullName>
    </recommendedName>
</protein>
<dbReference type="InterPro" id="IPR047988">
    <property type="entry name" value="Ribosomal_uS7m_fungi"/>
</dbReference>
<dbReference type="KEGG" id="ppa:PAS_chr1-1_0098"/>
<keyword evidence="4" id="KW-0496">Mitochondrion</keyword>
<reference evidence="9 10" key="1">
    <citation type="journal article" date="2009" name="Nat. Biotechnol.">
        <title>Genome sequence of the recombinant protein production host Pichia pastoris.</title>
        <authorList>
            <person name="De Schutter K."/>
            <person name="Lin Y.C."/>
            <person name="Tiels P."/>
            <person name="Van Hecke A."/>
            <person name="Glinka S."/>
            <person name="Weber-Lehmann J."/>
            <person name="Rouze P."/>
            <person name="Van de Peer Y."/>
            <person name="Callewaert N."/>
        </authorList>
    </citation>
    <scope>NUCLEOTIDE SEQUENCE [LARGE SCALE GENOMIC DNA]</scope>
    <source>
        <strain evidence="10">GS115 / ATCC 20864</strain>
    </source>
</reference>
<dbReference type="InParanoid" id="C4QW37"/>
<dbReference type="Pfam" id="PF00177">
    <property type="entry name" value="Ribosomal_S7"/>
    <property type="match status" value="1"/>
</dbReference>
<dbReference type="PIRSF" id="PIRSF002122">
    <property type="entry name" value="RPS7p_RPS7a_RPS5e_RPS7o"/>
    <property type="match status" value="1"/>
</dbReference>
<dbReference type="HOGENOM" id="CLU_049057_2_1_1"/>
<evidence type="ECO:0000256" key="1">
    <source>
        <dbReference type="ARBA" id="ARBA00004173"/>
    </source>
</evidence>
<dbReference type="GO" id="GO:0005763">
    <property type="term" value="C:mitochondrial small ribosomal subunit"/>
    <property type="evidence" value="ECO:0007669"/>
    <property type="project" value="EnsemblFungi"/>
</dbReference>
<name>C4QW37_KOMPG</name>
<keyword evidence="5" id="KW-0687">Ribonucleoprotein</keyword>
<dbReference type="Proteomes" id="UP000000314">
    <property type="component" value="Chromosome 1"/>
</dbReference>
<dbReference type="GeneID" id="8197224"/>
<dbReference type="OrthoDB" id="9972728at2759"/>
<dbReference type="FunCoup" id="C4QW37">
    <property type="interactions" value="275"/>
</dbReference>
<accession>C4QW37</accession>
<organism evidence="9 10">
    <name type="scientific">Komagataella phaffii (strain GS115 / ATCC 20864)</name>
    <name type="common">Yeast</name>
    <name type="synonym">Pichia pastoris</name>
    <dbReference type="NCBI Taxonomy" id="644223"/>
    <lineage>
        <taxon>Eukaryota</taxon>
        <taxon>Fungi</taxon>
        <taxon>Dikarya</taxon>
        <taxon>Ascomycota</taxon>
        <taxon>Saccharomycotina</taxon>
        <taxon>Pichiomycetes</taxon>
        <taxon>Pichiales</taxon>
        <taxon>Pichiaceae</taxon>
        <taxon>Komagataella</taxon>
    </lineage>
</organism>
<keyword evidence="3 9" id="KW-0689">Ribosomal protein</keyword>
<dbReference type="RefSeq" id="XP_002489741.1">
    <property type="nucleotide sequence ID" value="XM_002489696.1"/>
</dbReference>
<dbReference type="FunFam" id="1.10.455.10:FF:000006">
    <property type="entry name" value="37S ribosomal protein S7, mitochondrial"/>
    <property type="match status" value="1"/>
</dbReference>
<evidence type="ECO:0000259" key="8">
    <source>
        <dbReference type="Pfam" id="PF00177"/>
    </source>
</evidence>
<evidence type="ECO:0000256" key="7">
    <source>
        <dbReference type="ARBA" id="ARBA00039306"/>
    </source>
</evidence>
<keyword evidence="10" id="KW-1185">Reference proteome</keyword>
<gene>
    <name evidence="9" type="ordered locus">PAS_chr1-1_0098</name>
</gene>
<dbReference type="SMR" id="C4QW37"/>
<dbReference type="SUPFAM" id="SSF47973">
    <property type="entry name" value="Ribosomal protein S7"/>
    <property type="match status" value="1"/>
</dbReference>
<dbReference type="PANTHER" id="PTHR11205">
    <property type="entry name" value="RIBOSOMAL PROTEIN S7"/>
    <property type="match status" value="1"/>
</dbReference>
<comment type="similarity">
    <text evidence="2">Belongs to the universal ribosomal protein uS7 family.</text>
</comment>
<sequence length="246" mass="28126">MLRVSNLSRRLGVGSLGRFVTSPLLQKTPVQIFRFNSSQNKDVYDLWIQSIQELRKELNDKPWIPEVSLAPPGQARADMRDTSHLQWQPTQEQLEQIAELKSKPIPLKNDPLIEHCTNLIMKDGLKYKANQYLSKALYLVFLQKRKDPVELLRGCLDSLGPLCSTKTMKTGFAKNVTVPVPLSTRQRNRLAFKWILEGSDKRASKDFSVRLAEEIISVIDGKSSGFEKRSLMHKQAALHRAYLKLK</sequence>
<dbReference type="InterPro" id="IPR023798">
    <property type="entry name" value="Ribosomal_uS7_dom"/>
</dbReference>
<evidence type="ECO:0000256" key="5">
    <source>
        <dbReference type="ARBA" id="ARBA00023274"/>
    </source>
</evidence>
<proteinExistence type="inferred from homology"/>
<dbReference type="InterPro" id="IPR036823">
    <property type="entry name" value="Ribosomal_uS7_dom_sf"/>
</dbReference>
<comment type="subcellular location">
    <subcellularLocation>
        <location evidence="1">Mitochondrion</location>
    </subcellularLocation>
</comment>
<dbReference type="InterPro" id="IPR000235">
    <property type="entry name" value="Ribosomal_uS7"/>
</dbReference>
<dbReference type="STRING" id="644223.C4QW37"/>
<evidence type="ECO:0000256" key="4">
    <source>
        <dbReference type="ARBA" id="ARBA00023128"/>
    </source>
</evidence>
<dbReference type="OMA" id="HVTNMIM"/>
<dbReference type="CDD" id="cd14868">
    <property type="entry name" value="uS7_Mitochondria_Fungi"/>
    <property type="match status" value="1"/>
</dbReference>
<evidence type="ECO:0000313" key="10">
    <source>
        <dbReference type="Proteomes" id="UP000000314"/>
    </source>
</evidence>
<evidence type="ECO:0000313" key="9">
    <source>
        <dbReference type="EMBL" id="CAY67460.1"/>
    </source>
</evidence>
<feature type="domain" description="Small ribosomal subunit protein uS7" evidence="8">
    <location>
        <begin position="100"/>
        <end position="239"/>
    </location>
</feature>
<comment type="function">
    <text evidence="6">Component of the mitochondrial ribosome (mitoribosome), a dedicated translation machinery responsible for the synthesis of mitochondrial genome-encoded proteins, including at least some of the essential transmembrane subunits of the mitochondrial respiratory chain. The mitoribosomes are attached to the mitochondrial inner membrane and translation products are cotranslationally integrated into the membrane.</text>
</comment>
<dbReference type="GO" id="GO:0003735">
    <property type="term" value="F:structural constituent of ribosome"/>
    <property type="evidence" value="ECO:0007669"/>
    <property type="project" value="EnsemblFungi"/>
</dbReference>
<evidence type="ECO:0000256" key="3">
    <source>
        <dbReference type="ARBA" id="ARBA00022980"/>
    </source>
</evidence>